<evidence type="ECO:0000313" key="2">
    <source>
        <dbReference type="Proteomes" id="UP001280581"/>
    </source>
</evidence>
<dbReference type="AlphaFoldDB" id="A0AAN6RF60"/>
<organism evidence="1 2">
    <name type="scientific">Pseudopithomyces chartarum</name>
    <dbReference type="NCBI Taxonomy" id="1892770"/>
    <lineage>
        <taxon>Eukaryota</taxon>
        <taxon>Fungi</taxon>
        <taxon>Dikarya</taxon>
        <taxon>Ascomycota</taxon>
        <taxon>Pezizomycotina</taxon>
        <taxon>Dothideomycetes</taxon>
        <taxon>Pleosporomycetidae</taxon>
        <taxon>Pleosporales</taxon>
        <taxon>Massarineae</taxon>
        <taxon>Didymosphaeriaceae</taxon>
        <taxon>Pseudopithomyces</taxon>
    </lineage>
</organism>
<comment type="caution">
    <text evidence="1">The sequence shown here is derived from an EMBL/GenBank/DDBJ whole genome shotgun (WGS) entry which is preliminary data.</text>
</comment>
<name>A0AAN6RF60_9PLEO</name>
<proteinExistence type="predicted"/>
<accession>A0AAN6RF60</accession>
<dbReference type="Gene3D" id="6.10.250.3440">
    <property type="match status" value="1"/>
</dbReference>
<keyword evidence="2" id="KW-1185">Reference proteome</keyword>
<dbReference type="Proteomes" id="UP001280581">
    <property type="component" value="Unassembled WGS sequence"/>
</dbReference>
<dbReference type="PANTHER" id="PTHR39150">
    <property type="entry name" value="54S RIBOSOMAL PROTEIN L28, MITOCHONDRIAL"/>
    <property type="match status" value="1"/>
</dbReference>
<dbReference type="GO" id="GO:0032543">
    <property type="term" value="P:mitochondrial translation"/>
    <property type="evidence" value="ECO:0007669"/>
    <property type="project" value="InterPro"/>
</dbReference>
<sequence length="203" mass="23067">MNISTLRPALRSITASKYSIPSAFRPNAPNAPTNRTSTPVITHASLFSSTSRMMKRKKGKGPGTDPRITAIRYHLSHPLTPRPLHFSRLRYLRHWTIERAWLLFLRKRRRAEELDLERQYMSMRTACEHLRLMDSNGNLVSEAEAGGQGADAGALGVKGKEVGRLYRAAMLKRGVWGSVPVEYARMQVDFPAREGWNHGWTRN</sequence>
<dbReference type="GO" id="GO:0005739">
    <property type="term" value="C:mitochondrion"/>
    <property type="evidence" value="ECO:0007669"/>
    <property type="project" value="GOC"/>
</dbReference>
<dbReference type="EMBL" id="WVTA01000011">
    <property type="protein sequence ID" value="KAK3203361.1"/>
    <property type="molecule type" value="Genomic_DNA"/>
</dbReference>
<dbReference type="InterPro" id="IPR042831">
    <property type="entry name" value="Ribosomal_mL40_fung"/>
</dbReference>
<protein>
    <submittedName>
        <fullName evidence="1">Uncharacterized protein</fullName>
    </submittedName>
</protein>
<gene>
    <name evidence="1" type="ORF">GRF29_112g1022448</name>
</gene>
<evidence type="ECO:0000313" key="1">
    <source>
        <dbReference type="EMBL" id="KAK3203361.1"/>
    </source>
</evidence>
<dbReference type="PANTHER" id="PTHR39150:SF1">
    <property type="entry name" value="LARGE RIBOSOMAL SUBUNIT PROTEIN ML40"/>
    <property type="match status" value="1"/>
</dbReference>
<dbReference type="GO" id="GO:0003735">
    <property type="term" value="F:structural constituent of ribosome"/>
    <property type="evidence" value="ECO:0007669"/>
    <property type="project" value="InterPro"/>
</dbReference>
<reference evidence="1 2" key="1">
    <citation type="submission" date="2021-02" db="EMBL/GenBank/DDBJ databases">
        <title>Genome assembly of Pseudopithomyces chartarum.</title>
        <authorList>
            <person name="Jauregui R."/>
            <person name="Singh J."/>
            <person name="Voisey C."/>
        </authorList>
    </citation>
    <scope>NUCLEOTIDE SEQUENCE [LARGE SCALE GENOMIC DNA]</scope>
    <source>
        <strain evidence="1 2">AGR01</strain>
    </source>
</reference>